<gene>
    <name evidence="1" type="ORF">C8A05DRAFT_31073</name>
</gene>
<accession>A0AAN6MQC6</accession>
<dbReference type="AlphaFoldDB" id="A0AAN6MQC6"/>
<name>A0AAN6MQC6_9PEZI</name>
<evidence type="ECO:0000313" key="2">
    <source>
        <dbReference type="Proteomes" id="UP001303889"/>
    </source>
</evidence>
<sequence>MPIWGLNISQLDKLLTLSCTSTISSLLASALLNPTIPSNLHGPVLNFMRGLSYLMNLTLAAWTGTVISFIQEPVCFTTYPPAEAAPVTPEQEISRADECRLLFLAQTEFHTYPPQEPCAPFGTTAVVDCALEAQE</sequence>
<protein>
    <submittedName>
        <fullName evidence="1">Uncharacterized protein</fullName>
    </submittedName>
</protein>
<dbReference type="Proteomes" id="UP001303889">
    <property type="component" value="Unassembled WGS sequence"/>
</dbReference>
<comment type="caution">
    <text evidence="1">The sequence shown here is derived from an EMBL/GenBank/DDBJ whole genome shotgun (WGS) entry which is preliminary data.</text>
</comment>
<keyword evidence="2" id="KW-1185">Reference proteome</keyword>
<reference evidence="1" key="2">
    <citation type="submission" date="2023-05" db="EMBL/GenBank/DDBJ databases">
        <authorList>
            <consortium name="Lawrence Berkeley National Laboratory"/>
            <person name="Steindorff A."/>
            <person name="Hensen N."/>
            <person name="Bonometti L."/>
            <person name="Westerberg I."/>
            <person name="Brannstrom I.O."/>
            <person name="Guillou S."/>
            <person name="Cros-Aarteil S."/>
            <person name="Calhoun S."/>
            <person name="Haridas S."/>
            <person name="Kuo A."/>
            <person name="Mondo S."/>
            <person name="Pangilinan J."/>
            <person name="Riley R."/>
            <person name="Labutti K."/>
            <person name="Andreopoulos B."/>
            <person name="Lipzen A."/>
            <person name="Chen C."/>
            <person name="Yanf M."/>
            <person name="Daum C."/>
            <person name="Ng V."/>
            <person name="Clum A."/>
            <person name="Ohm R."/>
            <person name="Martin F."/>
            <person name="Silar P."/>
            <person name="Natvig D."/>
            <person name="Lalanne C."/>
            <person name="Gautier V."/>
            <person name="Ament-Velasquez S.L."/>
            <person name="Kruys A."/>
            <person name="Hutchinson M.I."/>
            <person name="Powell A.J."/>
            <person name="Barry K."/>
            <person name="Miller A.N."/>
            <person name="Grigoriev I.V."/>
            <person name="Debuchy R."/>
            <person name="Gladieux P."/>
            <person name="Thoren M.H."/>
            <person name="Johannesson H."/>
        </authorList>
    </citation>
    <scope>NUCLEOTIDE SEQUENCE</scope>
    <source>
        <strain evidence="1">CBS 103.79</strain>
    </source>
</reference>
<reference evidence="1" key="1">
    <citation type="journal article" date="2023" name="Mol. Phylogenet. Evol.">
        <title>Genome-scale phylogeny and comparative genomics of the fungal order Sordariales.</title>
        <authorList>
            <person name="Hensen N."/>
            <person name="Bonometti L."/>
            <person name="Westerberg I."/>
            <person name="Brannstrom I.O."/>
            <person name="Guillou S."/>
            <person name="Cros-Aarteil S."/>
            <person name="Calhoun S."/>
            <person name="Haridas S."/>
            <person name="Kuo A."/>
            <person name="Mondo S."/>
            <person name="Pangilinan J."/>
            <person name="Riley R."/>
            <person name="LaButti K."/>
            <person name="Andreopoulos B."/>
            <person name="Lipzen A."/>
            <person name="Chen C."/>
            <person name="Yan M."/>
            <person name="Daum C."/>
            <person name="Ng V."/>
            <person name="Clum A."/>
            <person name="Steindorff A."/>
            <person name="Ohm R.A."/>
            <person name="Martin F."/>
            <person name="Silar P."/>
            <person name="Natvig D.O."/>
            <person name="Lalanne C."/>
            <person name="Gautier V."/>
            <person name="Ament-Velasquez S.L."/>
            <person name="Kruys A."/>
            <person name="Hutchinson M.I."/>
            <person name="Powell A.J."/>
            <person name="Barry K."/>
            <person name="Miller A.N."/>
            <person name="Grigoriev I.V."/>
            <person name="Debuchy R."/>
            <person name="Gladieux P."/>
            <person name="Hiltunen Thoren M."/>
            <person name="Johannesson H."/>
        </authorList>
    </citation>
    <scope>NUCLEOTIDE SEQUENCE</scope>
    <source>
        <strain evidence="1">CBS 103.79</strain>
    </source>
</reference>
<proteinExistence type="predicted"/>
<organism evidence="1 2">
    <name type="scientific">Staphylotrichum tortipilum</name>
    <dbReference type="NCBI Taxonomy" id="2831512"/>
    <lineage>
        <taxon>Eukaryota</taxon>
        <taxon>Fungi</taxon>
        <taxon>Dikarya</taxon>
        <taxon>Ascomycota</taxon>
        <taxon>Pezizomycotina</taxon>
        <taxon>Sordariomycetes</taxon>
        <taxon>Sordariomycetidae</taxon>
        <taxon>Sordariales</taxon>
        <taxon>Chaetomiaceae</taxon>
        <taxon>Staphylotrichum</taxon>
    </lineage>
</organism>
<evidence type="ECO:0000313" key="1">
    <source>
        <dbReference type="EMBL" id="KAK3905137.1"/>
    </source>
</evidence>
<dbReference type="EMBL" id="MU855370">
    <property type="protein sequence ID" value="KAK3905137.1"/>
    <property type="molecule type" value="Genomic_DNA"/>
</dbReference>